<feature type="domain" description="DUF4166" evidence="1">
    <location>
        <begin position="21"/>
        <end position="179"/>
    </location>
</feature>
<sequence length="182" mass="20097">MDAVSAGALFRRILGEGFDALPAQLRALHGIVPGQRVTWRGEAAIARGRNPLARLCALATRLPRANECAPTTIEFAADADGETWRRDFAGAPMVSRYRQCDGLLCERLGLVEFAFALRIDAGEIRWTTAGVRLFGALPLPAAWFAGVRCRERERNGRYEFLVEATLPLAGPLVRYEGWLERA</sequence>
<keyword evidence="3" id="KW-1185">Reference proteome</keyword>
<dbReference type="Pfam" id="PF13761">
    <property type="entry name" value="DUF4166"/>
    <property type="match status" value="1"/>
</dbReference>
<reference evidence="2 3" key="1">
    <citation type="submission" date="2019-07" db="EMBL/GenBank/DDBJ databases">
        <title>Lysobacter weifangensis sp. nov., isolated from bensulfuron-methyl contaminated farmland soil.</title>
        <authorList>
            <person name="Zhao H."/>
        </authorList>
    </citation>
    <scope>NUCLEOTIDE SEQUENCE [LARGE SCALE GENOMIC DNA]</scope>
    <source>
        <strain evidence="2 3">CC-Bw-6</strain>
    </source>
</reference>
<dbReference type="RefSeq" id="WP_143880043.1">
    <property type="nucleotide sequence ID" value="NZ_BAABLZ010000001.1"/>
</dbReference>
<proteinExistence type="predicted"/>
<dbReference type="AlphaFoldDB" id="A0A516V7U0"/>
<accession>A0A516V7U0</accession>
<dbReference type="InterPro" id="IPR025311">
    <property type="entry name" value="DUF4166"/>
</dbReference>
<name>A0A516V7U0_9GAMM</name>
<evidence type="ECO:0000313" key="3">
    <source>
        <dbReference type="Proteomes" id="UP000315891"/>
    </source>
</evidence>
<evidence type="ECO:0000259" key="1">
    <source>
        <dbReference type="Pfam" id="PF13761"/>
    </source>
</evidence>
<organism evidence="2 3">
    <name type="scientific">Pseudoluteimonas lycopersici</name>
    <dbReference type="NCBI Taxonomy" id="1324796"/>
    <lineage>
        <taxon>Bacteria</taxon>
        <taxon>Pseudomonadati</taxon>
        <taxon>Pseudomonadota</taxon>
        <taxon>Gammaproteobacteria</taxon>
        <taxon>Lysobacterales</taxon>
        <taxon>Lysobacteraceae</taxon>
        <taxon>Pseudoluteimonas</taxon>
    </lineage>
</organism>
<protein>
    <submittedName>
        <fullName evidence="2">DUF4166 domain-containing protein</fullName>
    </submittedName>
</protein>
<gene>
    <name evidence="2" type="ORF">FNZ56_11905</name>
</gene>
<dbReference type="Proteomes" id="UP000315891">
    <property type="component" value="Chromosome"/>
</dbReference>
<dbReference type="OrthoDB" id="528778at2"/>
<dbReference type="EMBL" id="CP041742">
    <property type="protein sequence ID" value="QDQ74534.1"/>
    <property type="molecule type" value="Genomic_DNA"/>
</dbReference>
<evidence type="ECO:0000313" key="2">
    <source>
        <dbReference type="EMBL" id="QDQ74534.1"/>
    </source>
</evidence>